<reference evidence="1" key="1">
    <citation type="submission" date="2013-08" db="EMBL/GenBank/DDBJ databases">
        <authorList>
            <person name="Mendez C."/>
            <person name="Richter M."/>
            <person name="Ferrer M."/>
            <person name="Sanchez J."/>
        </authorList>
    </citation>
    <scope>NUCLEOTIDE SEQUENCE</scope>
</reference>
<gene>
    <name evidence="1" type="ORF">B1A_14761</name>
</gene>
<name>T1AZE6_9ZZZZ</name>
<protein>
    <submittedName>
        <fullName evidence="1">Uncharacterized protein</fullName>
    </submittedName>
</protein>
<organism evidence="1">
    <name type="scientific">mine drainage metagenome</name>
    <dbReference type="NCBI Taxonomy" id="410659"/>
    <lineage>
        <taxon>unclassified sequences</taxon>
        <taxon>metagenomes</taxon>
        <taxon>ecological metagenomes</taxon>
    </lineage>
</organism>
<accession>T1AZE6</accession>
<proteinExistence type="predicted"/>
<comment type="caution">
    <text evidence="1">The sequence shown here is derived from an EMBL/GenBank/DDBJ whole genome shotgun (WGS) entry which is preliminary data.</text>
</comment>
<evidence type="ECO:0000313" key="1">
    <source>
        <dbReference type="EMBL" id="EQD46014.1"/>
    </source>
</evidence>
<sequence length="163" mass="17923">MIDDNNDDESADIEPARYRSPEAARVRAEADQHAIAYYCGGWLGADQIEARGSHFDPDSFIGALPREPAARLDALRAKRDSYADQLDMDCTRYEHIRARGIAAISDSDLTIAYGGDALLACRGSLQLKTAHISLDRSVLAALDAKIEACMREIERAQPQLALF</sequence>
<dbReference type="EMBL" id="AUZX01010839">
    <property type="protein sequence ID" value="EQD46014.1"/>
    <property type="molecule type" value="Genomic_DNA"/>
</dbReference>
<dbReference type="AlphaFoldDB" id="T1AZE6"/>
<reference evidence="1" key="2">
    <citation type="journal article" date="2014" name="ISME J.">
        <title>Microbial stratification in low pH oxic and suboxic macroscopic growths along an acid mine drainage.</title>
        <authorList>
            <person name="Mendez-Garcia C."/>
            <person name="Mesa V."/>
            <person name="Sprenger R.R."/>
            <person name="Richter M."/>
            <person name="Diez M.S."/>
            <person name="Solano J."/>
            <person name="Bargiela R."/>
            <person name="Golyshina O.V."/>
            <person name="Manteca A."/>
            <person name="Ramos J.L."/>
            <person name="Gallego J.R."/>
            <person name="Llorente I."/>
            <person name="Martins Dos Santos V.A."/>
            <person name="Jensen O.N."/>
            <person name="Pelaez A.I."/>
            <person name="Sanchez J."/>
            <person name="Ferrer M."/>
        </authorList>
    </citation>
    <scope>NUCLEOTIDE SEQUENCE</scope>
</reference>